<evidence type="ECO:0000313" key="4">
    <source>
        <dbReference type="EMBL" id="MBS7525988.1"/>
    </source>
</evidence>
<evidence type="ECO:0000256" key="2">
    <source>
        <dbReference type="SAM" id="SignalP"/>
    </source>
</evidence>
<dbReference type="EMBL" id="JAHBCL010000006">
    <property type="protein sequence ID" value="MBS7525988.1"/>
    <property type="molecule type" value="Genomic_DNA"/>
</dbReference>
<evidence type="ECO:0000256" key="1">
    <source>
        <dbReference type="ARBA" id="ARBA00022737"/>
    </source>
</evidence>
<dbReference type="RefSeq" id="WP_213235773.1">
    <property type="nucleotide sequence ID" value="NZ_JAHBCL010000006.1"/>
</dbReference>
<feature type="signal peptide" evidence="2">
    <location>
        <begin position="1"/>
        <end position="25"/>
    </location>
</feature>
<dbReference type="InterPro" id="IPR001119">
    <property type="entry name" value="SLH_dom"/>
</dbReference>
<keyword evidence="2" id="KW-0732">Signal</keyword>
<accession>A0ABS5PLH7</accession>
<gene>
    <name evidence="4" type="ORF">KHM83_04755</name>
</gene>
<feature type="domain" description="SLH" evidence="3">
    <location>
        <begin position="39"/>
        <end position="102"/>
    </location>
</feature>
<protein>
    <submittedName>
        <fullName evidence="4">S-layer homology domain-containing protein</fullName>
    </submittedName>
</protein>
<dbReference type="PROSITE" id="PS51272">
    <property type="entry name" value="SLH"/>
    <property type="match status" value="2"/>
</dbReference>
<organism evidence="4 5">
    <name type="scientific">Fusibacter paucivorans</name>
    <dbReference type="NCBI Taxonomy" id="76009"/>
    <lineage>
        <taxon>Bacteria</taxon>
        <taxon>Bacillati</taxon>
        <taxon>Bacillota</taxon>
        <taxon>Clostridia</taxon>
        <taxon>Eubacteriales</taxon>
        <taxon>Eubacteriales Family XII. Incertae Sedis</taxon>
        <taxon>Fusibacter</taxon>
    </lineage>
</organism>
<sequence length="474" mass="52562">MKNLKIKVTTGIMAGVLFLSGFAFAVNNGNGDSNSGLNVNGNGFSDMTTHWSNSYVSSLTDRGIISGYGDGTFKPDNTLKRIEFIVLTLKALESEGTITLDATAPVGSYWGMPYIEKAIEMNLLENYTTAAADYETAITREEMASIIVKAYDAIGGDTAITDGVVTKAQKQIGDLVNVSASYKTEVTTAYALNFIAGYGDGSFKPLGNATRGEASVVISKLLDDSLRTPIEEDKPLEGDSSWLEWVQSQSPEYQEEHLSREYAISTFEDGVLTIVDGGGGYGDLVVKDTYTPDLTARLNNLLNYMARLERFSGLYTTRSPLEGVSGQQEFILVALGNKLDYYNNFPYFQFVIHHDHYLDTKTYKASQTKKGATVELTINRLYDDDTERTETYWKQGYDDRYMTPLKESVKAFFGEVYGAEIADYVQQTHTNYYVNFGRNNYPDYDAVKTIGNVDVVVPLISKSDAPLHIFFTIH</sequence>
<dbReference type="Pfam" id="PF00395">
    <property type="entry name" value="SLH"/>
    <property type="match status" value="2"/>
</dbReference>
<name>A0ABS5PLH7_9FIRM</name>
<proteinExistence type="predicted"/>
<dbReference type="InterPro" id="IPR051465">
    <property type="entry name" value="Cell_Envelope_Struct_Comp"/>
</dbReference>
<feature type="chain" id="PRO_5046189366" evidence="2">
    <location>
        <begin position="26"/>
        <end position="474"/>
    </location>
</feature>
<feature type="domain" description="SLH" evidence="3">
    <location>
        <begin position="169"/>
        <end position="232"/>
    </location>
</feature>
<comment type="caution">
    <text evidence="4">The sequence shown here is derived from an EMBL/GenBank/DDBJ whole genome shotgun (WGS) entry which is preliminary data.</text>
</comment>
<evidence type="ECO:0000259" key="3">
    <source>
        <dbReference type="PROSITE" id="PS51272"/>
    </source>
</evidence>
<reference evidence="4 5" key="1">
    <citation type="submission" date="2021-05" db="EMBL/GenBank/DDBJ databases">
        <title>Fusibacter ferrireducens sp. nov., an anaerobic, sulfur- and Fe-reducing bacterium isolated from the mangrove sediment.</title>
        <authorList>
            <person name="Qiu D."/>
        </authorList>
    </citation>
    <scope>NUCLEOTIDE SEQUENCE [LARGE SCALE GENOMIC DNA]</scope>
    <source>
        <strain evidence="4 5">DSM 12116</strain>
    </source>
</reference>
<evidence type="ECO:0000313" key="5">
    <source>
        <dbReference type="Proteomes" id="UP000746471"/>
    </source>
</evidence>
<keyword evidence="5" id="KW-1185">Reference proteome</keyword>
<keyword evidence="1" id="KW-0677">Repeat</keyword>
<dbReference type="Proteomes" id="UP000746471">
    <property type="component" value="Unassembled WGS sequence"/>
</dbReference>
<dbReference type="PANTHER" id="PTHR43308:SF5">
    <property type="entry name" value="S-LAYER PROTEIN _ PEPTIDOGLYCAN ENDO-BETA-N-ACETYLGLUCOSAMINIDASE"/>
    <property type="match status" value="1"/>
</dbReference>
<dbReference type="PANTHER" id="PTHR43308">
    <property type="entry name" value="OUTER MEMBRANE PROTEIN ALPHA-RELATED"/>
    <property type="match status" value="1"/>
</dbReference>